<proteinExistence type="predicted"/>
<dbReference type="Proteomes" id="UP000190064">
    <property type="component" value="Unassembled WGS sequence"/>
</dbReference>
<protein>
    <submittedName>
        <fullName evidence="1">Uncharacterized protein</fullName>
    </submittedName>
</protein>
<dbReference type="RefSeq" id="WP_078320498.1">
    <property type="nucleotide sequence ID" value="NZ_FXTS01000009.1"/>
</dbReference>
<name>A0A1T1H8U4_OCELI</name>
<organism evidence="1 2">
    <name type="scientific">Oceanospirillum linum</name>
    <dbReference type="NCBI Taxonomy" id="966"/>
    <lineage>
        <taxon>Bacteria</taxon>
        <taxon>Pseudomonadati</taxon>
        <taxon>Pseudomonadota</taxon>
        <taxon>Gammaproteobacteria</taxon>
        <taxon>Oceanospirillales</taxon>
        <taxon>Oceanospirillaceae</taxon>
        <taxon>Oceanospirillum</taxon>
    </lineage>
</organism>
<accession>A0A1T1H8U4</accession>
<keyword evidence="2" id="KW-1185">Reference proteome</keyword>
<comment type="caution">
    <text evidence="1">The sequence shown here is derived from an EMBL/GenBank/DDBJ whole genome shotgun (WGS) entry which is preliminary data.</text>
</comment>
<gene>
    <name evidence="1" type="ORF">BTA35_0214300</name>
</gene>
<dbReference type="EMBL" id="MTSD02000008">
    <property type="protein sequence ID" value="OOV86150.1"/>
    <property type="molecule type" value="Genomic_DNA"/>
</dbReference>
<dbReference type="AlphaFoldDB" id="A0A1T1H8U4"/>
<dbReference type="STRING" id="966.BTA35_0214300"/>
<sequence length="117" mass="12966">MIQVSLSGPGAEIPGNPAEPLVHIYLTDEEPDLDEWVFTAMDTQEGDVHHGVLIDWNPAIETWVDQNWAYSLRLTSLNNLNDVRNKIVSPVLALLSTDDLASVSDSLIDVEGIVHYE</sequence>
<evidence type="ECO:0000313" key="1">
    <source>
        <dbReference type="EMBL" id="OOV86150.1"/>
    </source>
</evidence>
<reference evidence="1" key="1">
    <citation type="submission" date="2017-02" db="EMBL/GenBank/DDBJ databases">
        <title>Draft Genome Sequence of the Salt Water Bacterium Oceanospirillum linum ATCC 11336.</title>
        <authorList>
            <person name="Trachtenberg A.M."/>
            <person name="Carney J.G."/>
            <person name="Linnane J.D."/>
            <person name="Rheaume B.A."/>
            <person name="Pitts N.L."/>
            <person name="Mykles D.L."/>
            <person name="Maclea K.S."/>
        </authorList>
    </citation>
    <scope>NUCLEOTIDE SEQUENCE [LARGE SCALE GENOMIC DNA]</scope>
    <source>
        <strain evidence="1">ATCC 11336</strain>
    </source>
</reference>
<evidence type="ECO:0000313" key="2">
    <source>
        <dbReference type="Proteomes" id="UP000190064"/>
    </source>
</evidence>